<comment type="similarity">
    <text evidence="3 8">Belongs to the aldose epimerase family.</text>
</comment>
<feature type="active site" description="Proton donor" evidence="9">
    <location>
        <position position="174"/>
    </location>
</feature>
<dbReference type="NCBIfam" id="TIGR02636">
    <property type="entry name" value="galM_Leloir"/>
    <property type="match status" value="1"/>
</dbReference>
<dbReference type="Gene3D" id="2.70.98.10">
    <property type="match status" value="1"/>
</dbReference>
<dbReference type="GO" id="GO:0005737">
    <property type="term" value="C:cytoplasm"/>
    <property type="evidence" value="ECO:0007669"/>
    <property type="project" value="TreeGrafter"/>
</dbReference>
<dbReference type="PROSITE" id="PS00545">
    <property type="entry name" value="ALDOSE_1_EPIMERASE"/>
    <property type="match status" value="1"/>
</dbReference>
<reference evidence="14" key="2">
    <citation type="submission" date="2017-09" db="EMBL/GenBank/DDBJ databases">
        <title>FDA dAtabase for Regulatory Grade micrObial Sequences (FDA-ARGOS): Supporting development and validation of Infectious Disease Dx tests.</title>
        <authorList>
            <person name="Minogue T."/>
            <person name="Wolcott M."/>
            <person name="Wasieloski L."/>
            <person name="Aguilar W."/>
            <person name="Moore D."/>
            <person name="Tallon L."/>
            <person name="Sadzewicz L."/>
            <person name="Ott S."/>
            <person name="Zhao X."/>
            <person name="Nagaraj S."/>
            <person name="Vavikolanu K."/>
            <person name="Aluvathingal J."/>
            <person name="Nadendla S."/>
            <person name="Sichtig H."/>
        </authorList>
    </citation>
    <scope>NUCLEOTIDE SEQUENCE [LARGE SCALE GENOMIC DNA]</scope>
    <source>
        <strain evidence="14">FDAARGOS_387</strain>
    </source>
</reference>
<keyword evidence="6 8" id="KW-0413">Isomerase</keyword>
<dbReference type="PANTHER" id="PTHR10091:SF0">
    <property type="entry name" value="GALACTOSE MUTAROTASE"/>
    <property type="match status" value="1"/>
</dbReference>
<gene>
    <name evidence="12" type="primary">galM</name>
    <name evidence="13" type="synonym">galM_3</name>
    <name evidence="12" type="ORF">CRN84_13530</name>
    <name evidence="13" type="ORF">NCTC12282_03826</name>
</gene>
<keyword evidence="14" id="KW-1185">Reference proteome</keyword>
<comment type="pathway">
    <text evidence="2 8">Carbohydrate metabolism; hexose metabolism.</text>
</comment>
<evidence type="ECO:0000256" key="4">
    <source>
        <dbReference type="ARBA" id="ARBA00013185"/>
    </source>
</evidence>
<dbReference type="NCBIfam" id="NF008277">
    <property type="entry name" value="PRK11055.1"/>
    <property type="match status" value="1"/>
</dbReference>
<evidence type="ECO:0000256" key="8">
    <source>
        <dbReference type="PIRNR" id="PIRNR005096"/>
    </source>
</evidence>
<reference evidence="13 15" key="3">
    <citation type="submission" date="2019-03" db="EMBL/GenBank/DDBJ databases">
        <authorList>
            <consortium name="Pathogen Informatics"/>
        </authorList>
    </citation>
    <scope>NUCLEOTIDE SEQUENCE [LARGE SCALE GENOMIC DNA]</scope>
    <source>
        <strain evidence="13 15">NCTC12282</strain>
    </source>
</reference>
<dbReference type="RefSeq" id="WP_029094048.1">
    <property type="nucleotide sequence ID" value="NZ_CAADJA010000002.1"/>
</dbReference>
<reference evidence="12" key="1">
    <citation type="submission" date="2017-09" db="EMBL/GenBank/DDBJ databases">
        <title>FDA dAtabase for Regulatory Grade micrObial Sequences (FDA-ARGOS): Supporting development and validation of Infectious Disease Dx tests.</title>
        <authorList>
            <person name="Minogue T."/>
            <person name="Wolcott M."/>
            <person name="Wasieloski L."/>
            <person name="Aguilar W."/>
            <person name="Moore D."/>
            <person name="Tallon L.J."/>
            <person name="Sadzewicz L."/>
            <person name="Ott S."/>
            <person name="Zhao X."/>
            <person name="Nagaraj S."/>
            <person name="Vavikolanu K."/>
            <person name="Aluvathingal J."/>
            <person name="Nadendla S."/>
            <person name="Sichtig H."/>
        </authorList>
    </citation>
    <scope>NUCLEOTIDE SEQUENCE</scope>
    <source>
        <strain evidence="12">FDAARGOS_387</strain>
    </source>
</reference>
<dbReference type="Proteomes" id="UP000224974">
    <property type="component" value="Unassembled WGS sequence"/>
</dbReference>
<dbReference type="InterPro" id="IPR014718">
    <property type="entry name" value="GH-type_carb-bd"/>
</dbReference>
<dbReference type="InterPro" id="IPR047215">
    <property type="entry name" value="Galactose_mutarotase-like"/>
</dbReference>
<dbReference type="PANTHER" id="PTHR10091">
    <property type="entry name" value="ALDOSE-1-EPIMERASE"/>
    <property type="match status" value="1"/>
</dbReference>
<evidence type="ECO:0000256" key="6">
    <source>
        <dbReference type="ARBA" id="ARBA00023235"/>
    </source>
</evidence>
<evidence type="ECO:0000313" key="12">
    <source>
        <dbReference type="EMBL" id="PHI30280.1"/>
    </source>
</evidence>
<dbReference type="UniPathway" id="UPA00242"/>
<dbReference type="Pfam" id="PF01263">
    <property type="entry name" value="Aldose_epim"/>
    <property type="match status" value="1"/>
</dbReference>
<dbReference type="InterPro" id="IPR015443">
    <property type="entry name" value="Aldose_1-epimerase"/>
</dbReference>
<dbReference type="STRING" id="1111728.GCA_000427805_00902"/>
<proteinExistence type="inferred from homology"/>
<sequence>MLSSQLHTAPDGKPFTIVTLNNSQGMQVQVMDWGATWLSCRFPVEETVREVLLGCAQPQDYLNQQAYLGATVGRYANRIAGAQIEQQNGPINLTPNQGTHQLHGGPDSFDQRRWDIIYQTIKSVTFRLISPNGDNGYPGNLQVDVTYTLTDTNKVDIRYQATVDRGCPVNMTNHAYFNLDGVNHDSREHRLYINSDTFLPVDSEGIPNADLTPVAGLSMDFRQPKTLSQDFLQDKFQQQVSGYDHAYLLSEECRNGDKAAALLWSSDNKVKMSVFTTKPALQLYSGNFLSGTPSRDGGSYGNYAGIALESEFLPDSPNHPEWPQPSCWLTPGETYRSLTVYQFESVTG</sequence>
<dbReference type="PIRSF" id="PIRSF005096">
    <property type="entry name" value="GALM"/>
    <property type="match status" value="1"/>
</dbReference>
<dbReference type="InterPro" id="IPR008183">
    <property type="entry name" value="Aldose_1/G6P_1-epimerase"/>
</dbReference>
<evidence type="ECO:0000313" key="15">
    <source>
        <dbReference type="Proteomes" id="UP000373449"/>
    </source>
</evidence>
<evidence type="ECO:0000256" key="2">
    <source>
        <dbReference type="ARBA" id="ARBA00005028"/>
    </source>
</evidence>
<feature type="binding site" evidence="11">
    <location>
        <begin position="77"/>
        <end position="78"/>
    </location>
    <ligand>
        <name>beta-D-galactose</name>
        <dbReference type="ChEBI" id="CHEBI:27667"/>
    </ligand>
</feature>
<accession>A0A2C6C1Q8</accession>
<dbReference type="SUPFAM" id="SSF74650">
    <property type="entry name" value="Galactose mutarotase-like"/>
    <property type="match status" value="1"/>
</dbReference>
<evidence type="ECO:0000313" key="14">
    <source>
        <dbReference type="Proteomes" id="UP000224974"/>
    </source>
</evidence>
<dbReference type="GO" id="GO:0006006">
    <property type="term" value="P:glucose metabolic process"/>
    <property type="evidence" value="ECO:0007669"/>
    <property type="project" value="TreeGrafter"/>
</dbReference>
<dbReference type="Proteomes" id="UP000373449">
    <property type="component" value="Unassembled WGS sequence"/>
</dbReference>
<dbReference type="GO" id="GO:0033499">
    <property type="term" value="P:galactose catabolic process via UDP-galactose, Leloir pathway"/>
    <property type="evidence" value="ECO:0007669"/>
    <property type="project" value="TreeGrafter"/>
</dbReference>
<comment type="catalytic activity">
    <reaction evidence="1 8">
        <text>alpha-D-glucose = beta-D-glucose</text>
        <dbReference type="Rhea" id="RHEA:10264"/>
        <dbReference type="ChEBI" id="CHEBI:15903"/>
        <dbReference type="ChEBI" id="CHEBI:17925"/>
        <dbReference type="EC" id="5.1.3.3"/>
    </reaction>
</comment>
<organism evidence="12 14">
    <name type="scientific">Budvicia aquatica</name>
    <dbReference type="NCBI Taxonomy" id="82979"/>
    <lineage>
        <taxon>Bacteria</taxon>
        <taxon>Pseudomonadati</taxon>
        <taxon>Pseudomonadota</taxon>
        <taxon>Gammaproteobacteria</taxon>
        <taxon>Enterobacterales</taxon>
        <taxon>Budviciaceae</taxon>
        <taxon>Budvicia</taxon>
    </lineage>
</organism>
<evidence type="ECO:0000256" key="10">
    <source>
        <dbReference type="PIRSR" id="PIRSR005096-2"/>
    </source>
</evidence>
<evidence type="ECO:0000256" key="5">
    <source>
        <dbReference type="ARBA" id="ARBA00014165"/>
    </source>
</evidence>
<feature type="active site" description="Proton acceptor" evidence="9">
    <location>
        <position position="309"/>
    </location>
</feature>
<dbReference type="EC" id="5.1.3.3" evidence="4 8"/>
<evidence type="ECO:0000313" key="13">
    <source>
        <dbReference type="EMBL" id="VFS49350.1"/>
    </source>
</evidence>
<dbReference type="CDD" id="cd09019">
    <property type="entry name" value="galactose_mutarotase_like"/>
    <property type="match status" value="1"/>
</dbReference>
<evidence type="ECO:0000256" key="9">
    <source>
        <dbReference type="PIRSR" id="PIRSR005096-1"/>
    </source>
</evidence>
<protein>
    <recommendedName>
        <fullName evidence="5 8">Aldose 1-epimerase</fullName>
        <ecNumber evidence="4 8">5.1.3.3</ecNumber>
    </recommendedName>
</protein>
<dbReference type="GO" id="GO:0030246">
    <property type="term" value="F:carbohydrate binding"/>
    <property type="evidence" value="ECO:0007669"/>
    <property type="project" value="InterPro"/>
</dbReference>
<dbReference type="InterPro" id="IPR011013">
    <property type="entry name" value="Gal_mutarotase_sf_dom"/>
</dbReference>
<evidence type="ECO:0000256" key="1">
    <source>
        <dbReference type="ARBA" id="ARBA00001614"/>
    </source>
</evidence>
<dbReference type="InterPro" id="IPR013458">
    <property type="entry name" value="Ald_epimerase_bac"/>
</dbReference>
<dbReference type="InterPro" id="IPR018052">
    <property type="entry name" value="Ald1_epimerase_CS"/>
</dbReference>
<dbReference type="EMBL" id="PDDX01000001">
    <property type="protein sequence ID" value="PHI30280.1"/>
    <property type="molecule type" value="Genomic_DNA"/>
</dbReference>
<dbReference type="AlphaFoldDB" id="A0A2C6C1Q8"/>
<evidence type="ECO:0000256" key="11">
    <source>
        <dbReference type="PIRSR" id="PIRSR005096-3"/>
    </source>
</evidence>
<dbReference type="OrthoDB" id="9779408at2"/>
<name>A0A2C6C1Q8_9GAMM</name>
<dbReference type="GO" id="GO:0004034">
    <property type="term" value="F:aldose 1-epimerase activity"/>
    <property type="evidence" value="ECO:0007669"/>
    <property type="project" value="UniProtKB-EC"/>
</dbReference>
<keyword evidence="7 8" id="KW-0119">Carbohydrate metabolism</keyword>
<feature type="binding site" evidence="11">
    <location>
        <begin position="174"/>
        <end position="176"/>
    </location>
    <ligand>
        <name>beta-D-galactose</name>
        <dbReference type="ChEBI" id="CHEBI:27667"/>
    </ligand>
</feature>
<feature type="binding site" evidence="10">
    <location>
        <position position="244"/>
    </location>
    <ligand>
        <name>beta-D-galactose</name>
        <dbReference type="ChEBI" id="CHEBI:27667"/>
    </ligand>
</feature>
<evidence type="ECO:0000256" key="3">
    <source>
        <dbReference type="ARBA" id="ARBA00006206"/>
    </source>
</evidence>
<evidence type="ECO:0000256" key="7">
    <source>
        <dbReference type="ARBA" id="ARBA00023277"/>
    </source>
</evidence>
<dbReference type="EMBL" id="CAADJA010000002">
    <property type="protein sequence ID" value="VFS49350.1"/>
    <property type="molecule type" value="Genomic_DNA"/>
</dbReference>